<evidence type="ECO:0000313" key="2">
    <source>
        <dbReference type="EMBL" id="KAF2277646.1"/>
    </source>
</evidence>
<feature type="chain" id="PRO_5025411967" description="Cell death in tomato 1" evidence="1">
    <location>
        <begin position="21"/>
        <end position="183"/>
    </location>
</feature>
<protein>
    <recommendedName>
        <fullName evidence="4">Cell death in tomato 1</fullName>
    </recommendedName>
</protein>
<keyword evidence="1" id="KW-0732">Signal</keyword>
<evidence type="ECO:0000256" key="1">
    <source>
        <dbReference type="SAM" id="SignalP"/>
    </source>
</evidence>
<gene>
    <name evidence="2" type="ORF">EI97DRAFT_489193</name>
</gene>
<evidence type="ECO:0008006" key="4">
    <source>
        <dbReference type="Google" id="ProtNLM"/>
    </source>
</evidence>
<organism evidence="2 3">
    <name type="scientific">Westerdykella ornata</name>
    <dbReference type="NCBI Taxonomy" id="318751"/>
    <lineage>
        <taxon>Eukaryota</taxon>
        <taxon>Fungi</taxon>
        <taxon>Dikarya</taxon>
        <taxon>Ascomycota</taxon>
        <taxon>Pezizomycotina</taxon>
        <taxon>Dothideomycetes</taxon>
        <taxon>Pleosporomycetidae</taxon>
        <taxon>Pleosporales</taxon>
        <taxon>Sporormiaceae</taxon>
        <taxon>Westerdykella</taxon>
    </lineage>
</organism>
<accession>A0A6A6JPP2</accession>
<name>A0A6A6JPP2_WESOR</name>
<reference evidence="2" key="1">
    <citation type="journal article" date="2020" name="Stud. Mycol.">
        <title>101 Dothideomycetes genomes: a test case for predicting lifestyles and emergence of pathogens.</title>
        <authorList>
            <person name="Haridas S."/>
            <person name="Albert R."/>
            <person name="Binder M."/>
            <person name="Bloem J."/>
            <person name="Labutti K."/>
            <person name="Salamov A."/>
            <person name="Andreopoulos B."/>
            <person name="Baker S."/>
            <person name="Barry K."/>
            <person name="Bills G."/>
            <person name="Bluhm B."/>
            <person name="Cannon C."/>
            <person name="Castanera R."/>
            <person name="Culley D."/>
            <person name="Daum C."/>
            <person name="Ezra D."/>
            <person name="Gonzalez J."/>
            <person name="Henrissat B."/>
            <person name="Kuo A."/>
            <person name="Liang C."/>
            <person name="Lipzen A."/>
            <person name="Lutzoni F."/>
            <person name="Magnuson J."/>
            <person name="Mondo S."/>
            <person name="Nolan M."/>
            <person name="Ohm R."/>
            <person name="Pangilinan J."/>
            <person name="Park H.-J."/>
            <person name="Ramirez L."/>
            <person name="Alfaro M."/>
            <person name="Sun H."/>
            <person name="Tritt A."/>
            <person name="Yoshinaga Y."/>
            <person name="Zwiers L.-H."/>
            <person name="Turgeon B."/>
            <person name="Goodwin S."/>
            <person name="Spatafora J."/>
            <person name="Crous P."/>
            <person name="Grigoriev I."/>
        </authorList>
    </citation>
    <scope>NUCLEOTIDE SEQUENCE</scope>
    <source>
        <strain evidence="2">CBS 379.55</strain>
    </source>
</reference>
<dbReference type="RefSeq" id="XP_033655185.1">
    <property type="nucleotide sequence ID" value="XM_033802214.1"/>
</dbReference>
<dbReference type="AlphaFoldDB" id="A0A6A6JPP2"/>
<dbReference type="EMBL" id="ML986490">
    <property type="protein sequence ID" value="KAF2277646.1"/>
    <property type="molecule type" value="Genomic_DNA"/>
</dbReference>
<feature type="signal peptide" evidence="1">
    <location>
        <begin position="1"/>
        <end position="20"/>
    </location>
</feature>
<keyword evidence="3" id="KW-1185">Reference proteome</keyword>
<sequence>MHFATVLLPTLLSFTTPILSAPTLSPRETSSSLLPWQLTGIGFFSPSGRPGNYPWNTITASITDPNALDLGTNKAGQPVTLPANNTASNCRAIWLRGENPFNRSWPCDDNAEADGYWTMEILQTPEFGLTNFDVRFRRVAEVGSLGQRFARKFVGEVHLQAPETLSGTCGGSGVCSWGLRGEG</sequence>
<dbReference type="GeneID" id="54555389"/>
<dbReference type="OrthoDB" id="5226619at2759"/>
<dbReference type="Proteomes" id="UP000800097">
    <property type="component" value="Unassembled WGS sequence"/>
</dbReference>
<evidence type="ECO:0000313" key="3">
    <source>
        <dbReference type="Proteomes" id="UP000800097"/>
    </source>
</evidence>
<proteinExistence type="predicted"/>